<feature type="region of interest" description="Disordered" evidence="1">
    <location>
        <begin position="1"/>
        <end position="73"/>
    </location>
</feature>
<evidence type="ECO:0000313" key="3">
    <source>
        <dbReference type="Proteomes" id="UP000037179"/>
    </source>
</evidence>
<accession>A0A0B8NBB8</accession>
<proteinExistence type="predicted"/>
<keyword evidence="3" id="KW-1185">Reference proteome</keyword>
<dbReference type="EMBL" id="BBYQ01000115">
    <property type="protein sequence ID" value="GAP31465.1"/>
    <property type="molecule type" value="Genomic_DNA"/>
</dbReference>
<evidence type="ECO:0000256" key="1">
    <source>
        <dbReference type="SAM" id="MobiDB-lite"/>
    </source>
</evidence>
<dbReference type="AlphaFoldDB" id="A0A0B8NBB8"/>
<dbReference type="GeneID" id="93373922"/>
<dbReference type="Proteomes" id="UP000037179">
    <property type="component" value="Unassembled WGS sequence"/>
</dbReference>
<protein>
    <submittedName>
        <fullName evidence="2">Uncharacterized protein</fullName>
    </submittedName>
</protein>
<name>A0A0B8NBB8_9NOCA</name>
<reference evidence="3" key="1">
    <citation type="submission" date="2015-07" db="EMBL/GenBank/DDBJ databases">
        <title>Nocardia seriolae U-1 whole genome shotgun sequence.</title>
        <authorList>
            <person name="Imajoh M."/>
            <person name="Fukumoto Y."/>
            <person name="Sukeda M."/>
            <person name="Yamane J."/>
            <person name="Yamasaki K."/>
            <person name="Shimizu M."/>
            <person name="Ohnishi K."/>
            <person name="Oshima S."/>
        </authorList>
    </citation>
    <scope>NUCLEOTIDE SEQUENCE [LARGE SCALE GENOMIC DNA]</scope>
    <source>
        <strain evidence="3">U-1</strain>
    </source>
</reference>
<comment type="caution">
    <text evidence="2">The sequence shown here is derived from an EMBL/GenBank/DDBJ whole genome shotgun (WGS) entry which is preliminary data.</text>
</comment>
<feature type="region of interest" description="Disordered" evidence="1">
    <location>
        <begin position="89"/>
        <end position="117"/>
    </location>
</feature>
<sequence>MSLRLSPHLPEKIDQKTNPAPADLAPAAPQPEPQPQQPASVPDQKPSGTGDPATTLPQLGLGAPGQTAPPAQGGVEDVTAVLAGGTPVPGQTVTLPSGNTTVTTGADNSTIIGTTDPTTGHNKTNVYDSNGLLIATAESDIVLGTGGLSRDTTITSIGGTITQVRSVDDGHGHITSWTANPDGSHSVRYADGTVIKEHAPGSSTPDEVVHLDPDGLGGHVTEYNRDGTTTQADFRPGVLGAPVTLVTNPDGSQIQVVTVPGHTNGVPYSILTSPDHTRMVYQPDGTTIPIDRYNDMIGGPNYGNQFDPLTGTWRTDPVTARGPMVTGPDGTSTQQWTYRNRKGEELTATATFSADGNLSSLRSGDYTGFDTTDFRTVDSITVPVSTGHADAGNVTDDSRLYWDAILTVSGLPELGYRAGVMIGTRLIARELAAKGVSETGIQLATSQLITRGGTSFTGIAGAASEFGGTTSPFGTGASSGWWQFATRYRNTSSAPISDAISTASAGIRDAATTARSKIEVMTSSSAQIARAITAGIHDTAYALGSQIKAYAQLGLNQAQRIFASKNSAAAESMATGGDAQIIADAKAWIAERPGKFDLSYSTPDLNEILKEGRRLGLNDREVHDLITTGSRKLKPISATELKEQMANWVNVVKPRGYPYRFDSAQEFHQFGNDLKAALEGRGLPADDVVIQGSALRKPAAADVDIATLVDRDKFDSILIARYDGRIATRPSGDAPGERISLAGLTHEQLVDLGKRITSNEDAYTAQAKTFGNAITNGTISSKLDILKPLKDARKSISSNYPGQNVESISIQLRDGAFDTQPNLQLR</sequence>
<reference evidence="2 3" key="2">
    <citation type="journal article" date="2016" name="Genome Announc.">
        <title>Draft Genome Sequence of Erythromycin- and Oxytetracycline-Sensitive Nocardia seriolae Strain U-1 (NBRC 110359).</title>
        <authorList>
            <person name="Imajoh M."/>
            <person name="Sukeda M."/>
            <person name="Shimizu M."/>
            <person name="Yamane J."/>
            <person name="Ohnishi K."/>
            <person name="Oshima S."/>
        </authorList>
    </citation>
    <scope>NUCLEOTIDE SEQUENCE [LARGE SCALE GENOMIC DNA]</scope>
    <source>
        <strain evidence="2 3">U-1</strain>
    </source>
</reference>
<evidence type="ECO:0000313" key="2">
    <source>
        <dbReference type="EMBL" id="GAP31465.1"/>
    </source>
</evidence>
<organism evidence="2 3">
    <name type="scientific">Nocardia seriolae</name>
    <dbReference type="NCBI Taxonomy" id="37332"/>
    <lineage>
        <taxon>Bacteria</taxon>
        <taxon>Bacillati</taxon>
        <taxon>Actinomycetota</taxon>
        <taxon>Actinomycetes</taxon>
        <taxon>Mycobacteriales</taxon>
        <taxon>Nocardiaceae</taxon>
        <taxon>Nocardia</taxon>
    </lineage>
</organism>
<dbReference type="RefSeq" id="WP_096490478.1">
    <property type="nucleotide sequence ID" value="NZ_AP017900.1"/>
</dbReference>
<gene>
    <name evidence="2" type="ORF">NSK11_contig00115-0020</name>
</gene>